<dbReference type="OrthoDB" id="408631at2759"/>
<dbReference type="ESTHER" id="triru-a0a022t818">
    <property type="family name" value="Fungal_carboxylesterase_lipase"/>
</dbReference>
<dbReference type="Pfam" id="PF00135">
    <property type="entry name" value="COesterase"/>
    <property type="match status" value="1"/>
</dbReference>
<reference evidence="3" key="1">
    <citation type="submission" date="2014-02" db="EMBL/GenBank/DDBJ databases">
        <title>The Genome Sequence of Trichophyton rubrum (morphotype fischeri) CBS 288.86.</title>
        <authorList>
            <consortium name="The Broad Institute Genomics Platform"/>
            <person name="Cuomo C.A."/>
            <person name="White T.C."/>
            <person name="Graser Y."/>
            <person name="Martinez-Rossi N."/>
            <person name="Heitman J."/>
            <person name="Young S.K."/>
            <person name="Zeng Q."/>
            <person name="Gargeya S."/>
            <person name="Abouelleil A."/>
            <person name="Alvarado L."/>
            <person name="Chapman S.B."/>
            <person name="Gainer-Dewar J."/>
            <person name="Goldberg J."/>
            <person name="Griggs A."/>
            <person name="Gujja S."/>
            <person name="Hansen M."/>
            <person name="Howarth C."/>
            <person name="Imamovic A."/>
            <person name="Larimer J."/>
            <person name="Martinez D."/>
            <person name="Murphy C."/>
            <person name="Pearson M.D."/>
            <person name="Persinoti G."/>
            <person name="Poon T."/>
            <person name="Priest M."/>
            <person name="Roberts A.D."/>
            <person name="Saif S."/>
            <person name="Shea T.D."/>
            <person name="Sykes S.N."/>
            <person name="Wortman J."/>
            <person name="Nusbaum C."/>
            <person name="Birren B."/>
        </authorList>
    </citation>
    <scope>NUCLEOTIDE SEQUENCE [LARGE SCALE GENOMIC DNA]</scope>
    <source>
        <strain evidence="3">CBS 288.86</strain>
    </source>
</reference>
<protein>
    <recommendedName>
        <fullName evidence="2">Carboxylesterase type B domain-containing protein</fullName>
    </recommendedName>
</protein>
<evidence type="ECO:0000313" key="3">
    <source>
        <dbReference type="EMBL" id="EZF47230.1"/>
    </source>
</evidence>
<feature type="chain" id="PRO_5001507762" description="Carboxylesterase type B domain-containing protein" evidence="1">
    <location>
        <begin position="22"/>
        <end position="540"/>
    </location>
</feature>
<organism evidence="3">
    <name type="scientific">Trichophyton rubrum CBS 288.86</name>
    <dbReference type="NCBI Taxonomy" id="1215330"/>
    <lineage>
        <taxon>Eukaryota</taxon>
        <taxon>Fungi</taxon>
        <taxon>Dikarya</taxon>
        <taxon>Ascomycota</taxon>
        <taxon>Pezizomycotina</taxon>
        <taxon>Eurotiomycetes</taxon>
        <taxon>Eurotiomycetidae</taxon>
        <taxon>Onygenales</taxon>
        <taxon>Arthrodermataceae</taxon>
        <taxon>Trichophyton</taxon>
    </lineage>
</organism>
<evidence type="ECO:0000259" key="2">
    <source>
        <dbReference type="Pfam" id="PF00135"/>
    </source>
</evidence>
<gene>
    <name evidence="3" type="ORF">H103_08915</name>
</gene>
<evidence type="ECO:0000256" key="1">
    <source>
        <dbReference type="SAM" id="SignalP"/>
    </source>
</evidence>
<dbReference type="Gene3D" id="3.40.50.1820">
    <property type="entry name" value="alpha/beta hydrolase"/>
    <property type="match status" value="1"/>
</dbReference>
<dbReference type="EMBL" id="KK207949">
    <property type="protein sequence ID" value="EZF47230.1"/>
    <property type="molecule type" value="Genomic_DNA"/>
</dbReference>
<dbReference type="InterPro" id="IPR002018">
    <property type="entry name" value="CarbesteraseB"/>
</dbReference>
<name>A0A022VMC9_TRIRU</name>
<dbReference type="InterPro" id="IPR029058">
    <property type="entry name" value="AB_hydrolase_fold"/>
</dbReference>
<feature type="domain" description="Carboxylesterase type B" evidence="2">
    <location>
        <begin position="28"/>
        <end position="498"/>
    </location>
</feature>
<dbReference type="HOGENOM" id="CLU_006586_10_5_1"/>
<dbReference type="SUPFAM" id="SSF53474">
    <property type="entry name" value="alpha/beta-Hydrolases"/>
    <property type="match status" value="1"/>
</dbReference>
<dbReference type="AlphaFoldDB" id="A0A022VMC9"/>
<dbReference type="PANTHER" id="PTHR11559">
    <property type="entry name" value="CARBOXYLESTERASE"/>
    <property type="match status" value="1"/>
</dbReference>
<dbReference type="InterPro" id="IPR050309">
    <property type="entry name" value="Type-B_Carboxylest/Lipase"/>
</dbReference>
<keyword evidence="1" id="KW-0732">Signal</keyword>
<proteinExistence type="predicted"/>
<feature type="signal peptide" evidence="1">
    <location>
        <begin position="1"/>
        <end position="21"/>
    </location>
</feature>
<accession>A0A022VMC9</accession>
<dbReference type="Proteomes" id="UP000023758">
    <property type="component" value="Unassembled WGS sequence"/>
</dbReference>
<sequence length="540" mass="59479">MFVRLLTFGLVAASTLGGAFASSNLPILDLPYGRWRAAKYDQAADVYTFRNVRYAVPPTGPLRWAKPVRPASREPHIQDGSYGPPCIPGPGAPGFEDPSYYRQQKAAREDCLFLDAYVPGKALRNHGHRKLPVIVWVYGGGYSIGSKDLAVEEGIYEGTSLVQRSAGDAIVITFNYRLSALGWLAGTTMENEGLPNAGLHDQRAVFEWVRDYVHLLGGDRDRVSAWGESAGGGSILSLITANQGIIDPLFRRAVVMSPGLSFPVDRKGSVENQFKAFASRAGCAGQGLACLRAANISQLIEASYKDLGQVGPTPDGRVLKHVFSVDIAQGNYWRHLDSLIISHVYDEGSPFVGNDSTLESLSGYLKSSFPTYATEAISTLEDYYHLKKPSNESVSAIGSRLIRDSLFTCNIRDILREYSKKSYLMQYSPKAATHGQDVFALWYSPKLWNVSIPLFSGYQSYFLSHAITGDPNTRRDRDINPPTIAWPRVGDINAEKLENTLDVVDTGYKLIADDQVLKSTCDLWQKLLLDVTKQGGYLDI</sequence>